<dbReference type="GO" id="GO:0003824">
    <property type="term" value="F:catalytic activity"/>
    <property type="evidence" value="ECO:0007669"/>
    <property type="project" value="InterPro"/>
</dbReference>
<accession>A0AAE3AH63</accession>
<dbReference type="PANTHER" id="PTHR11228">
    <property type="entry name" value="RADICAL SAM DOMAIN PROTEIN"/>
    <property type="match status" value="1"/>
</dbReference>
<dbReference type="SMART" id="SM00729">
    <property type="entry name" value="Elp3"/>
    <property type="match status" value="1"/>
</dbReference>
<evidence type="ECO:0000313" key="7">
    <source>
        <dbReference type="Proteomes" id="UP001199424"/>
    </source>
</evidence>
<evidence type="ECO:0000256" key="1">
    <source>
        <dbReference type="ARBA" id="ARBA00022691"/>
    </source>
</evidence>
<dbReference type="AlphaFoldDB" id="A0AAE3AH63"/>
<dbReference type="SFLD" id="SFLDG01386">
    <property type="entry name" value="main_SPASM_domain-containing"/>
    <property type="match status" value="1"/>
</dbReference>
<dbReference type="Proteomes" id="UP001199424">
    <property type="component" value="Unassembled WGS sequence"/>
</dbReference>
<keyword evidence="1" id="KW-0949">S-adenosyl-L-methionine</keyword>
<keyword evidence="7" id="KW-1185">Reference proteome</keyword>
<dbReference type="InterPro" id="IPR013785">
    <property type="entry name" value="Aldolase_TIM"/>
</dbReference>
<dbReference type="Gene3D" id="3.20.20.70">
    <property type="entry name" value="Aldolase class I"/>
    <property type="match status" value="1"/>
</dbReference>
<dbReference type="GO" id="GO:0046872">
    <property type="term" value="F:metal ion binding"/>
    <property type="evidence" value="ECO:0007669"/>
    <property type="project" value="UniProtKB-KW"/>
</dbReference>
<evidence type="ECO:0000259" key="5">
    <source>
        <dbReference type="PROSITE" id="PS51918"/>
    </source>
</evidence>
<dbReference type="GO" id="GO:0051536">
    <property type="term" value="F:iron-sulfur cluster binding"/>
    <property type="evidence" value="ECO:0007669"/>
    <property type="project" value="UniProtKB-KW"/>
</dbReference>
<keyword evidence="4" id="KW-0411">Iron-sulfur</keyword>
<keyword evidence="3" id="KW-0408">Iron</keyword>
<dbReference type="InterPro" id="IPR058240">
    <property type="entry name" value="rSAM_sf"/>
</dbReference>
<dbReference type="InterPro" id="IPR050377">
    <property type="entry name" value="Radical_SAM_PqqE_MftC-like"/>
</dbReference>
<evidence type="ECO:0000256" key="4">
    <source>
        <dbReference type="ARBA" id="ARBA00023014"/>
    </source>
</evidence>
<dbReference type="InterPro" id="IPR007197">
    <property type="entry name" value="rSAM"/>
</dbReference>
<dbReference type="InterPro" id="IPR006638">
    <property type="entry name" value="Elp3/MiaA/NifB-like_rSAM"/>
</dbReference>
<protein>
    <submittedName>
        <fullName evidence="6">Radical SAM protein</fullName>
    </submittedName>
</protein>
<dbReference type="PANTHER" id="PTHR11228:SF7">
    <property type="entry name" value="PQQA PEPTIDE CYCLASE"/>
    <property type="match status" value="1"/>
</dbReference>
<comment type="caution">
    <text evidence="6">The sequence shown here is derived from an EMBL/GenBank/DDBJ whole genome shotgun (WGS) entry which is preliminary data.</text>
</comment>
<evidence type="ECO:0000313" key="6">
    <source>
        <dbReference type="EMBL" id="MCC2135447.1"/>
    </source>
</evidence>
<dbReference type="Pfam" id="PF04055">
    <property type="entry name" value="Radical_SAM"/>
    <property type="match status" value="1"/>
</dbReference>
<evidence type="ECO:0000256" key="2">
    <source>
        <dbReference type="ARBA" id="ARBA00022723"/>
    </source>
</evidence>
<proteinExistence type="predicted"/>
<dbReference type="SFLD" id="SFLDS00029">
    <property type="entry name" value="Radical_SAM"/>
    <property type="match status" value="1"/>
</dbReference>
<dbReference type="SFLD" id="SFLDG01067">
    <property type="entry name" value="SPASM/twitch_domain_containing"/>
    <property type="match status" value="1"/>
</dbReference>
<feature type="domain" description="Radical SAM core" evidence="5">
    <location>
        <begin position="19"/>
        <end position="241"/>
    </location>
</feature>
<organism evidence="6 7">
    <name type="scientific">Hominenteromicrobium mulieris</name>
    <dbReference type="NCBI Taxonomy" id="2885357"/>
    <lineage>
        <taxon>Bacteria</taxon>
        <taxon>Bacillati</taxon>
        <taxon>Bacillota</taxon>
        <taxon>Clostridia</taxon>
        <taxon>Eubacteriales</taxon>
        <taxon>Oscillospiraceae</taxon>
        <taxon>Hominenteromicrobium</taxon>
    </lineage>
</organism>
<dbReference type="CDD" id="cd01335">
    <property type="entry name" value="Radical_SAM"/>
    <property type="match status" value="1"/>
</dbReference>
<sequence length="375" mass="41186">MHPEKDTAEAFLLRRAAKTGVPITGSFELTPLCNLNCKMCYVRMNRTEQEKISRLQTAEEWTALAEKLRDAGTLFLLLTGGEPLLYPAFRAVYLAVRKRGMIVTVNTNGTLLNEDWAAFFAKNPPRRMNVTLYGASGETYKSLCGDETGYAKAMRGIQLLQAHGVPVKVGVSVVRQNRHDLETLFQITKEQDLELEPDTYMMSTESGQHEARLSPEEAAAASLAATKIKLGTVSFHEYAQRTVQALESAVPETEAGMRCLAGRCSFAVGWRGDLRPCVMLGALSVPIEHNDVQAAWRAVWEKSAALKQNEACVVCKLRPLCRACPASSLREGGAFGTVPPYVCAYTKALYRLLCAESTAPEILKKGETVPHAQAL</sequence>
<gene>
    <name evidence="6" type="ORF">LKD31_00215</name>
</gene>
<evidence type="ECO:0000256" key="3">
    <source>
        <dbReference type="ARBA" id="ARBA00023004"/>
    </source>
</evidence>
<reference evidence="6" key="1">
    <citation type="submission" date="2021-10" db="EMBL/GenBank/DDBJ databases">
        <title>Anaerobic single-cell dispensing facilitates the cultivation of human gut bacteria.</title>
        <authorList>
            <person name="Afrizal A."/>
        </authorList>
    </citation>
    <scope>NUCLEOTIDE SEQUENCE</scope>
    <source>
        <strain evidence="6">CLA-AA-H250</strain>
    </source>
</reference>
<keyword evidence="2" id="KW-0479">Metal-binding</keyword>
<dbReference type="PROSITE" id="PS51918">
    <property type="entry name" value="RADICAL_SAM"/>
    <property type="match status" value="1"/>
</dbReference>
<dbReference type="SUPFAM" id="SSF102114">
    <property type="entry name" value="Radical SAM enzymes"/>
    <property type="match status" value="1"/>
</dbReference>
<dbReference type="RefSeq" id="WP_308448111.1">
    <property type="nucleotide sequence ID" value="NZ_JAJEQC010000001.1"/>
</dbReference>
<name>A0AAE3AH63_9FIRM</name>
<dbReference type="EMBL" id="JAJEQC010000001">
    <property type="protein sequence ID" value="MCC2135447.1"/>
    <property type="molecule type" value="Genomic_DNA"/>
</dbReference>